<dbReference type="InterPro" id="IPR036196">
    <property type="entry name" value="Ptyr_pPase_sf"/>
</dbReference>
<dbReference type="Proteomes" id="UP001596020">
    <property type="component" value="Unassembled WGS sequence"/>
</dbReference>
<keyword evidence="2 4" id="KW-0378">Hydrolase</keyword>
<dbReference type="RefSeq" id="WP_380077645.1">
    <property type="nucleotide sequence ID" value="NZ_JBHSGO010000043.1"/>
</dbReference>
<dbReference type="InterPro" id="IPR017867">
    <property type="entry name" value="Tyr_phospatase_low_mol_wt"/>
</dbReference>
<comment type="caution">
    <text evidence="4">The sequence shown here is derived from an EMBL/GenBank/DDBJ whole genome shotgun (WGS) entry which is preliminary data.</text>
</comment>
<dbReference type="InterPro" id="IPR052995">
    <property type="entry name" value="LMW-PTP"/>
</dbReference>
<evidence type="ECO:0000256" key="2">
    <source>
        <dbReference type="ARBA" id="ARBA00022801"/>
    </source>
</evidence>
<feature type="domain" description="Phosphotyrosine protein phosphatase I" evidence="3">
    <location>
        <begin position="3"/>
        <end position="152"/>
    </location>
</feature>
<dbReference type="InterPro" id="IPR023485">
    <property type="entry name" value="Ptyr_pPase"/>
</dbReference>
<keyword evidence="5" id="KW-1185">Reference proteome</keyword>
<gene>
    <name evidence="4" type="ORF">ACFO3G_02435</name>
</gene>
<dbReference type="CDD" id="cd16343">
    <property type="entry name" value="LMWPTP"/>
    <property type="match status" value="1"/>
</dbReference>
<dbReference type="PRINTS" id="PR00719">
    <property type="entry name" value="LMWPTPASE"/>
</dbReference>
<dbReference type="SMART" id="SM00226">
    <property type="entry name" value="LMWPc"/>
    <property type="match status" value="1"/>
</dbReference>
<dbReference type="PANTHER" id="PTHR47439">
    <property type="entry name" value="LOW MOLECULAR WEIGHT PHOSPHOTYROSINE PROTEIN PHOSPHATASE-RELATED"/>
    <property type="match status" value="1"/>
</dbReference>
<dbReference type="PANTHER" id="PTHR47439:SF1">
    <property type="entry name" value="ACID PHOSPHATASE"/>
    <property type="match status" value="1"/>
</dbReference>
<evidence type="ECO:0000313" key="5">
    <source>
        <dbReference type="Proteomes" id="UP001596020"/>
    </source>
</evidence>
<name>A0ABV9K5Q3_9PORP</name>
<reference evidence="5" key="1">
    <citation type="journal article" date="2019" name="Int. J. Syst. Evol. Microbiol.">
        <title>The Global Catalogue of Microorganisms (GCM) 10K type strain sequencing project: providing services to taxonomists for standard genome sequencing and annotation.</title>
        <authorList>
            <consortium name="The Broad Institute Genomics Platform"/>
            <consortium name="The Broad Institute Genome Sequencing Center for Infectious Disease"/>
            <person name="Wu L."/>
            <person name="Ma J."/>
        </authorList>
    </citation>
    <scope>NUCLEOTIDE SEQUENCE [LARGE SCALE GENOMIC DNA]</scope>
    <source>
        <strain evidence="5">CGMCC 4.7357</strain>
    </source>
</reference>
<accession>A0ABV9K5Q3</accession>
<evidence type="ECO:0000259" key="3">
    <source>
        <dbReference type="SMART" id="SM00226"/>
    </source>
</evidence>
<organism evidence="4 5">
    <name type="scientific">Falsiporphyromonas endometrii</name>
    <dbReference type="NCBI Taxonomy" id="1387297"/>
    <lineage>
        <taxon>Bacteria</taxon>
        <taxon>Pseudomonadati</taxon>
        <taxon>Bacteroidota</taxon>
        <taxon>Bacteroidia</taxon>
        <taxon>Bacteroidales</taxon>
        <taxon>Porphyromonadaceae</taxon>
        <taxon>Falsiporphyromonas</taxon>
    </lineage>
</organism>
<dbReference type="Gene3D" id="3.40.50.2300">
    <property type="match status" value="1"/>
</dbReference>
<dbReference type="GO" id="GO:0004725">
    <property type="term" value="F:protein tyrosine phosphatase activity"/>
    <property type="evidence" value="ECO:0007669"/>
    <property type="project" value="UniProtKB-EC"/>
</dbReference>
<protein>
    <submittedName>
        <fullName evidence="4">Low molecular weight protein-tyrosine-phosphatase</fullName>
        <ecNumber evidence="4">3.1.3.48</ecNumber>
    </submittedName>
</protein>
<dbReference type="EC" id="3.1.3.48" evidence="4"/>
<comment type="similarity">
    <text evidence="1">Belongs to the low molecular weight phosphotyrosine protein phosphatase family.</text>
</comment>
<evidence type="ECO:0000256" key="1">
    <source>
        <dbReference type="ARBA" id="ARBA00011063"/>
    </source>
</evidence>
<evidence type="ECO:0000313" key="4">
    <source>
        <dbReference type="EMBL" id="MFC4665475.1"/>
    </source>
</evidence>
<dbReference type="EMBL" id="JBHSGO010000043">
    <property type="protein sequence ID" value="MFC4665475.1"/>
    <property type="molecule type" value="Genomic_DNA"/>
</dbReference>
<proteinExistence type="inferred from homology"/>
<dbReference type="SUPFAM" id="SSF52788">
    <property type="entry name" value="Phosphotyrosine protein phosphatases I"/>
    <property type="match status" value="1"/>
</dbReference>
<dbReference type="Pfam" id="PF01451">
    <property type="entry name" value="LMWPc"/>
    <property type="match status" value="1"/>
</dbReference>
<sequence length="164" mass="18840">MKTKILFVCLGNICRSSSAEAIFKDFVKRKGYEDQFEIDSAGLIGFHEGELPDPRMRQHGARRGYKIDSISRPINYDDFFRFDYIIGMDDTNRSRLKELAPTEETLAKISIMTDWNKEALLDYIPDPYYGGSDGFEMVLDLIESCCEPLLNKILSNNKEKTFGN</sequence>